<proteinExistence type="predicted"/>
<gene>
    <name evidence="1" type="ORF">SAMN05192589_12739</name>
</gene>
<reference evidence="1 2" key="1">
    <citation type="submission" date="2016-10" db="EMBL/GenBank/DDBJ databases">
        <authorList>
            <person name="de Groot N.N."/>
        </authorList>
    </citation>
    <scope>NUCLEOTIDE SEQUENCE [LARGE SCALE GENOMIC DNA]</scope>
    <source>
        <strain evidence="1 2">DSM 16619</strain>
    </source>
</reference>
<dbReference type="Proteomes" id="UP000198781">
    <property type="component" value="Unassembled WGS sequence"/>
</dbReference>
<keyword evidence="2" id="KW-1185">Reference proteome</keyword>
<dbReference type="RefSeq" id="WP_245711537.1">
    <property type="nucleotide sequence ID" value="NZ_FMZC01000027.1"/>
</dbReference>
<dbReference type="AlphaFoldDB" id="A0A1G7F9E3"/>
<accession>A0A1G7F9E3</accession>
<name>A0A1G7F9E3_9BURK</name>
<protein>
    <submittedName>
        <fullName evidence="1">Uncharacterized protein</fullName>
    </submittedName>
</protein>
<evidence type="ECO:0000313" key="2">
    <source>
        <dbReference type="Proteomes" id="UP000198781"/>
    </source>
</evidence>
<dbReference type="EMBL" id="FMZC01000027">
    <property type="protein sequence ID" value="SDE72502.1"/>
    <property type="molecule type" value="Genomic_DNA"/>
</dbReference>
<evidence type="ECO:0000313" key="1">
    <source>
        <dbReference type="EMBL" id="SDE72502.1"/>
    </source>
</evidence>
<sequence>MDCPNVRELPVAASTTRAPMTILPGVACRVIQKSITTTKGKIREELNSIADLLNNRPRATLDWRSPIQPMRELVQGMDEQRDAAIH</sequence>
<organism evidence="1 2">
    <name type="scientific">Paracidovorax valerianellae</name>
    <dbReference type="NCBI Taxonomy" id="187868"/>
    <lineage>
        <taxon>Bacteria</taxon>
        <taxon>Pseudomonadati</taxon>
        <taxon>Pseudomonadota</taxon>
        <taxon>Betaproteobacteria</taxon>
        <taxon>Burkholderiales</taxon>
        <taxon>Comamonadaceae</taxon>
        <taxon>Paracidovorax</taxon>
    </lineage>
</organism>